<dbReference type="InterPro" id="IPR029063">
    <property type="entry name" value="SAM-dependent_MTases_sf"/>
</dbReference>
<name>A0AAE0X428_9PEZI</name>
<dbReference type="CDD" id="cd02440">
    <property type="entry name" value="AdoMet_MTases"/>
    <property type="match status" value="1"/>
</dbReference>
<feature type="region of interest" description="Disordered" evidence="2">
    <location>
        <begin position="1"/>
        <end position="48"/>
    </location>
</feature>
<organism evidence="3 4">
    <name type="scientific">Podospora appendiculata</name>
    <dbReference type="NCBI Taxonomy" id="314037"/>
    <lineage>
        <taxon>Eukaryota</taxon>
        <taxon>Fungi</taxon>
        <taxon>Dikarya</taxon>
        <taxon>Ascomycota</taxon>
        <taxon>Pezizomycotina</taxon>
        <taxon>Sordariomycetes</taxon>
        <taxon>Sordariomycetidae</taxon>
        <taxon>Sordariales</taxon>
        <taxon>Podosporaceae</taxon>
        <taxon>Podospora</taxon>
    </lineage>
</organism>
<accession>A0AAE0X428</accession>
<evidence type="ECO:0000256" key="1">
    <source>
        <dbReference type="ARBA" id="ARBA00038158"/>
    </source>
</evidence>
<feature type="compositionally biased region" description="Low complexity" evidence="2">
    <location>
        <begin position="8"/>
        <end position="24"/>
    </location>
</feature>
<dbReference type="GO" id="GO:0032259">
    <property type="term" value="P:methylation"/>
    <property type="evidence" value="ECO:0007669"/>
    <property type="project" value="UniProtKB-KW"/>
</dbReference>
<sequence length="348" mass="39032">MSDTAQKSPSPRASPRAAAGDAPPTVLEADPDVYGEDGDSAFGLGDHGSETTSLASSIYRFREENGRTYNAYKEGAYFLPNDESENSRLDLQHNLCILMQDNRLFISPAGKDKPLGRVLDAGCGTGIWAIDFADEHPEAAVVGVDLSPIQPPFIPPNLQFLIDDLEAEWTYSIPFDFIYMRLLCGSIKDWPNLFRQSFQNLNPGGYIEVCDPLNPLICDDGTLPADCALVKWNSLFVEASIKLGASLISVRDYEKQLVEAGFTNVEKVEFKWPINSWPKDKKYKELGSWVYENILEGLQALSLMLFTNVLGWTPEELEVFLVDVRKDLKNRSIHAYWPFYIVYGQKPE</sequence>
<dbReference type="Proteomes" id="UP001270362">
    <property type="component" value="Unassembled WGS sequence"/>
</dbReference>
<keyword evidence="4" id="KW-1185">Reference proteome</keyword>
<evidence type="ECO:0000313" key="4">
    <source>
        <dbReference type="Proteomes" id="UP001270362"/>
    </source>
</evidence>
<protein>
    <submittedName>
        <fullName evidence="3">S-adenosyl-L-methionine-dependent methyltransferase</fullName>
    </submittedName>
</protein>
<evidence type="ECO:0000256" key="2">
    <source>
        <dbReference type="SAM" id="MobiDB-lite"/>
    </source>
</evidence>
<proteinExistence type="inferred from homology"/>
<dbReference type="SUPFAM" id="SSF53335">
    <property type="entry name" value="S-adenosyl-L-methionine-dependent methyltransferases"/>
    <property type="match status" value="1"/>
</dbReference>
<dbReference type="PANTHER" id="PTHR43591">
    <property type="entry name" value="METHYLTRANSFERASE"/>
    <property type="match status" value="1"/>
</dbReference>
<dbReference type="AlphaFoldDB" id="A0AAE0X428"/>
<reference evidence="3" key="1">
    <citation type="journal article" date="2023" name="Mol. Phylogenet. Evol.">
        <title>Genome-scale phylogeny and comparative genomics of the fungal order Sordariales.</title>
        <authorList>
            <person name="Hensen N."/>
            <person name="Bonometti L."/>
            <person name="Westerberg I."/>
            <person name="Brannstrom I.O."/>
            <person name="Guillou S."/>
            <person name="Cros-Aarteil S."/>
            <person name="Calhoun S."/>
            <person name="Haridas S."/>
            <person name="Kuo A."/>
            <person name="Mondo S."/>
            <person name="Pangilinan J."/>
            <person name="Riley R."/>
            <person name="LaButti K."/>
            <person name="Andreopoulos B."/>
            <person name="Lipzen A."/>
            <person name="Chen C."/>
            <person name="Yan M."/>
            <person name="Daum C."/>
            <person name="Ng V."/>
            <person name="Clum A."/>
            <person name="Steindorff A."/>
            <person name="Ohm R.A."/>
            <person name="Martin F."/>
            <person name="Silar P."/>
            <person name="Natvig D.O."/>
            <person name="Lalanne C."/>
            <person name="Gautier V."/>
            <person name="Ament-Velasquez S.L."/>
            <person name="Kruys A."/>
            <person name="Hutchinson M.I."/>
            <person name="Powell A.J."/>
            <person name="Barry K."/>
            <person name="Miller A.N."/>
            <person name="Grigoriev I.V."/>
            <person name="Debuchy R."/>
            <person name="Gladieux P."/>
            <person name="Hiltunen Thoren M."/>
            <person name="Johannesson H."/>
        </authorList>
    </citation>
    <scope>NUCLEOTIDE SEQUENCE</scope>
    <source>
        <strain evidence="3">CBS 314.62</strain>
    </source>
</reference>
<gene>
    <name evidence="3" type="ORF">B0T22DRAFT_413003</name>
</gene>
<dbReference type="PANTHER" id="PTHR43591:SF31">
    <property type="entry name" value="LAEA-LIKE, PUTATIVE (AFU_ORTHOLOGUE AFUA_8G01930)-RELATED"/>
    <property type="match status" value="1"/>
</dbReference>
<feature type="compositionally biased region" description="Acidic residues" evidence="2">
    <location>
        <begin position="29"/>
        <end position="39"/>
    </location>
</feature>
<comment type="similarity">
    <text evidence="1">Belongs to the methyltransferase superfamily. LaeA methyltransferase family.</text>
</comment>
<dbReference type="Pfam" id="PF13489">
    <property type="entry name" value="Methyltransf_23"/>
    <property type="match status" value="1"/>
</dbReference>
<comment type="caution">
    <text evidence="3">The sequence shown here is derived from an EMBL/GenBank/DDBJ whole genome shotgun (WGS) entry which is preliminary data.</text>
</comment>
<dbReference type="EMBL" id="JAULSO010000004">
    <property type="protein sequence ID" value="KAK3684321.1"/>
    <property type="molecule type" value="Genomic_DNA"/>
</dbReference>
<dbReference type="Gene3D" id="3.40.50.150">
    <property type="entry name" value="Vaccinia Virus protein VP39"/>
    <property type="match status" value="1"/>
</dbReference>
<dbReference type="GO" id="GO:0008168">
    <property type="term" value="F:methyltransferase activity"/>
    <property type="evidence" value="ECO:0007669"/>
    <property type="project" value="UniProtKB-KW"/>
</dbReference>
<evidence type="ECO:0000313" key="3">
    <source>
        <dbReference type="EMBL" id="KAK3684321.1"/>
    </source>
</evidence>
<reference evidence="3" key="2">
    <citation type="submission" date="2023-06" db="EMBL/GenBank/DDBJ databases">
        <authorList>
            <consortium name="Lawrence Berkeley National Laboratory"/>
            <person name="Haridas S."/>
            <person name="Hensen N."/>
            <person name="Bonometti L."/>
            <person name="Westerberg I."/>
            <person name="Brannstrom I.O."/>
            <person name="Guillou S."/>
            <person name="Cros-Aarteil S."/>
            <person name="Calhoun S."/>
            <person name="Kuo A."/>
            <person name="Mondo S."/>
            <person name="Pangilinan J."/>
            <person name="Riley R."/>
            <person name="Labutti K."/>
            <person name="Andreopoulos B."/>
            <person name="Lipzen A."/>
            <person name="Chen C."/>
            <person name="Yanf M."/>
            <person name="Daum C."/>
            <person name="Ng V."/>
            <person name="Clum A."/>
            <person name="Steindorff A."/>
            <person name="Ohm R."/>
            <person name="Martin F."/>
            <person name="Silar P."/>
            <person name="Natvig D."/>
            <person name="Lalanne C."/>
            <person name="Gautier V."/>
            <person name="Ament-Velasquez S.L."/>
            <person name="Kruys A."/>
            <person name="Hutchinson M.I."/>
            <person name="Powell A.J."/>
            <person name="Barry K."/>
            <person name="Miller A.N."/>
            <person name="Grigoriev I.V."/>
            <person name="Debuchy R."/>
            <person name="Gladieux P."/>
            <person name="Thoren M.H."/>
            <person name="Johannesson H."/>
        </authorList>
    </citation>
    <scope>NUCLEOTIDE SEQUENCE</scope>
    <source>
        <strain evidence="3">CBS 314.62</strain>
    </source>
</reference>
<keyword evidence="3" id="KW-0808">Transferase</keyword>
<keyword evidence="3" id="KW-0489">Methyltransferase</keyword>